<dbReference type="AlphaFoldDB" id="A0A6M3ZNS6"/>
<dbReference type="SUPFAM" id="SSF160472">
    <property type="entry name" value="NMB0513-like"/>
    <property type="match status" value="1"/>
</dbReference>
<organism evidence="1 2">
    <name type="scientific">Herbaspirillum rubrisubalbicans Os34</name>
    <dbReference type="NCBI Taxonomy" id="1235827"/>
    <lineage>
        <taxon>Bacteria</taxon>
        <taxon>Pseudomonadati</taxon>
        <taxon>Pseudomonadota</taxon>
        <taxon>Betaproteobacteria</taxon>
        <taxon>Burkholderiales</taxon>
        <taxon>Oxalobacteraceae</taxon>
        <taxon>Herbaspirillum</taxon>
    </lineage>
</organism>
<gene>
    <name evidence="1" type="ORF">C798_08000</name>
</gene>
<protein>
    <submittedName>
        <fullName evidence="1">DUF596 domain-containing protein</fullName>
    </submittedName>
</protein>
<sequence length="111" mass="13050">MLSNERYQFILERVKGMALDAVWLYLEDDSQSYEERKEKFLWMLKKMVDERLITLAKDGILIRDSIEDVLDQFRMAFPAYDGDLNNGIWFFTPSCPCGIGWLLQDGSIDWA</sequence>
<dbReference type="Gene3D" id="1.10.3510.10">
    <property type="entry name" value="NMB0513-like"/>
    <property type="match status" value="1"/>
</dbReference>
<dbReference type="Proteomes" id="UP000501648">
    <property type="component" value="Chromosome"/>
</dbReference>
<dbReference type="RefSeq" id="WP_017454401.1">
    <property type="nucleotide sequence ID" value="NZ_CP008956.1"/>
</dbReference>
<reference evidence="1 2" key="1">
    <citation type="journal article" date="2012" name="J. Bacteriol.">
        <title>Genome sequence of the pathogenic Herbaspirillum seropedicae strain Os34, isolated from rice roots.</title>
        <authorList>
            <person name="Ye W."/>
            <person name="Ye S."/>
            <person name="Liu J."/>
            <person name="Chang S."/>
            <person name="Chen M."/>
            <person name="Zhu B."/>
            <person name="Guo L."/>
            <person name="An Q."/>
        </authorList>
    </citation>
    <scope>NUCLEOTIDE SEQUENCE [LARGE SCALE GENOMIC DNA]</scope>
    <source>
        <strain evidence="1 2">Os34</strain>
    </source>
</reference>
<dbReference type="InterPro" id="IPR007670">
    <property type="entry name" value="DUF596"/>
</dbReference>
<evidence type="ECO:0000313" key="2">
    <source>
        <dbReference type="Proteomes" id="UP000501648"/>
    </source>
</evidence>
<dbReference type="EMBL" id="CP008956">
    <property type="protein sequence ID" value="QJQ00176.1"/>
    <property type="molecule type" value="Genomic_DNA"/>
</dbReference>
<accession>A0A6M3ZNS6</accession>
<dbReference type="InterPro" id="IPR023138">
    <property type="entry name" value="NMB0513-like_sf"/>
</dbReference>
<dbReference type="Pfam" id="PF04591">
    <property type="entry name" value="DUF596"/>
    <property type="match status" value="1"/>
</dbReference>
<proteinExistence type="predicted"/>
<name>A0A6M3ZNS6_9BURK</name>
<evidence type="ECO:0000313" key="1">
    <source>
        <dbReference type="EMBL" id="QJQ00176.1"/>
    </source>
</evidence>